<comment type="caution">
    <text evidence="12">The sequence shown here is derived from an EMBL/GenBank/DDBJ whole genome shotgun (WGS) entry which is preliminary data.</text>
</comment>
<feature type="transmembrane region" description="Helical" evidence="9">
    <location>
        <begin position="168"/>
        <end position="190"/>
    </location>
</feature>
<dbReference type="Pfam" id="PF08263">
    <property type="entry name" value="LRRNT_2"/>
    <property type="match status" value="1"/>
</dbReference>
<evidence type="ECO:0000256" key="4">
    <source>
        <dbReference type="ARBA" id="ARBA00022729"/>
    </source>
</evidence>
<evidence type="ECO:0000256" key="7">
    <source>
        <dbReference type="ARBA" id="ARBA00023136"/>
    </source>
</evidence>
<dbReference type="OrthoDB" id="773329at2759"/>
<evidence type="ECO:0000256" key="3">
    <source>
        <dbReference type="ARBA" id="ARBA00022692"/>
    </source>
</evidence>
<evidence type="ECO:0000313" key="13">
    <source>
        <dbReference type="Proteomes" id="UP001151287"/>
    </source>
</evidence>
<feature type="domain" description="Leucine-rich repeat-containing N-terminal plant-type" evidence="11">
    <location>
        <begin position="25"/>
        <end position="62"/>
    </location>
</feature>
<dbReference type="AlphaFoldDB" id="A0A9Q0CD56"/>
<keyword evidence="13" id="KW-1185">Reference proteome</keyword>
<dbReference type="Proteomes" id="UP001151287">
    <property type="component" value="Unassembled WGS sequence"/>
</dbReference>
<keyword evidence="5" id="KW-0677">Repeat</keyword>
<evidence type="ECO:0000256" key="10">
    <source>
        <dbReference type="SAM" id="SignalP"/>
    </source>
</evidence>
<dbReference type="InterPro" id="IPR032675">
    <property type="entry name" value="LRR_dom_sf"/>
</dbReference>
<keyword evidence="3 9" id="KW-0812">Transmembrane</keyword>
<keyword evidence="7 9" id="KW-0472">Membrane</keyword>
<dbReference type="PRINTS" id="PR00019">
    <property type="entry name" value="LEURICHRPT"/>
</dbReference>
<evidence type="ECO:0000313" key="12">
    <source>
        <dbReference type="EMBL" id="KAJ1691582.1"/>
    </source>
</evidence>
<feature type="signal peptide" evidence="10">
    <location>
        <begin position="1"/>
        <end position="20"/>
    </location>
</feature>
<evidence type="ECO:0000256" key="1">
    <source>
        <dbReference type="ARBA" id="ARBA00004479"/>
    </source>
</evidence>
<keyword evidence="6 9" id="KW-1133">Transmembrane helix</keyword>
<evidence type="ECO:0000256" key="8">
    <source>
        <dbReference type="ARBA" id="ARBA00023180"/>
    </source>
</evidence>
<dbReference type="FunFam" id="3.80.10.10:FF:000129">
    <property type="entry name" value="Leucine-rich repeat receptor-like kinase"/>
    <property type="match status" value="1"/>
</dbReference>
<reference evidence="12" key="1">
    <citation type="journal article" date="2022" name="Cell">
        <title>Repeat-based holocentromeres influence genome architecture and karyotype evolution.</title>
        <authorList>
            <person name="Hofstatter P.G."/>
            <person name="Thangavel G."/>
            <person name="Lux T."/>
            <person name="Neumann P."/>
            <person name="Vondrak T."/>
            <person name="Novak P."/>
            <person name="Zhang M."/>
            <person name="Costa L."/>
            <person name="Castellani M."/>
            <person name="Scott A."/>
            <person name="Toegelov H."/>
            <person name="Fuchs J."/>
            <person name="Mata-Sucre Y."/>
            <person name="Dias Y."/>
            <person name="Vanzela A.L.L."/>
            <person name="Huettel B."/>
            <person name="Almeida C.C.S."/>
            <person name="Simkova H."/>
            <person name="Souza G."/>
            <person name="Pedrosa-Harand A."/>
            <person name="Macas J."/>
            <person name="Mayer K.F.X."/>
            <person name="Houben A."/>
            <person name="Marques A."/>
        </authorList>
    </citation>
    <scope>NUCLEOTIDE SEQUENCE</scope>
    <source>
        <strain evidence="12">RhyBre1mFocal</strain>
    </source>
</reference>
<evidence type="ECO:0000256" key="5">
    <source>
        <dbReference type="ARBA" id="ARBA00022737"/>
    </source>
</evidence>
<sequence length="235" mass="27122">MHNFLHKILVFLLVFQIFSAHCCIQHERDALLVFKAGVRDIFNRLASWRGNKCCDWEGVKCSNQTGEIPFEIGNMTSLESLDLQMNNLSGTIPQSMSLLYSLEVLNLSYNNLSGSIPTGHQLQSLDDPSIYSGNPNLCGPPLKMSCESPKNDDNNDSKSKHAGDRDNWFYLFIEFGFVVGFLVVFFILLFKRDWRYDYFRMIDSGFNRLHVLTALALERWSAERAYRFHRRLSLC</sequence>
<keyword evidence="2" id="KW-0433">Leucine-rich repeat</keyword>
<protein>
    <recommendedName>
        <fullName evidence="11">Leucine-rich repeat-containing N-terminal plant-type domain-containing protein</fullName>
    </recommendedName>
</protein>
<dbReference type="Pfam" id="PF00560">
    <property type="entry name" value="LRR_1"/>
    <property type="match status" value="2"/>
</dbReference>
<dbReference type="PANTHER" id="PTHR48063:SF90">
    <property type="entry name" value="OS11G0565920 PROTEIN"/>
    <property type="match status" value="1"/>
</dbReference>
<dbReference type="InterPro" id="IPR046956">
    <property type="entry name" value="RLP23-like"/>
</dbReference>
<evidence type="ECO:0000259" key="11">
    <source>
        <dbReference type="Pfam" id="PF08263"/>
    </source>
</evidence>
<dbReference type="EMBL" id="JAMQYH010000004">
    <property type="protein sequence ID" value="KAJ1691582.1"/>
    <property type="molecule type" value="Genomic_DNA"/>
</dbReference>
<evidence type="ECO:0000256" key="6">
    <source>
        <dbReference type="ARBA" id="ARBA00022989"/>
    </source>
</evidence>
<keyword evidence="4 10" id="KW-0732">Signal</keyword>
<keyword evidence="8" id="KW-0325">Glycoprotein</keyword>
<dbReference type="Gene3D" id="3.80.10.10">
    <property type="entry name" value="Ribonuclease Inhibitor"/>
    <property type="match status" value="2"/>
</dbReference>
<dbReference type="PROSITE" id="PS51450">
    <property type="entry name" value="LRR"/>
    <property type="match status" value="1"/>
</dbReference>
<organism evidence="12 13">
    <name type="scientific">Rhynchospora breviuscula</name>
    <dbReference type="NCBI Taxonomy" id="2022672"/>
    <lineage>
        <taxon>Eukaryota</taxon>
        <taxon>Viridiplantae</taxon>
        <taxon>Streptophyta</taxon>
        <taxon>Embryophyta</taxon>
        <taxon>Tracheophyta</taxon>
        <taxon>Spermatophyta</taxon>
        <taxon>Magnoliopsida</taxon>
        <taxon>Liliopsida</taxon>
        <taxon>Poales</taxon>
        <taxon>Cyperaceae</taxon>
        <taxon>Cyperoideae</taxon>
        <taxon>Rhynchosporeae</taxon>
        <taxon>Rhynchospora</taxon>
    </lineage>
</organism>
<dbReference type="InterPro" id="IPR013210">
    <property type="entry name" value="LRR_N_plant-typ"/>
</dbReference>
<dbReference type="PANTHER" id="PTHR48063">
    <property type="entry name" value="LRR RECEPTOR-LIKE KINASE"/>
    <property type="match status" value="1"/>
</dbReference>
<gene>
    <name evidence="12" type="ORF">LUZ63_015737</name>
</gene>
<dbReference type="InterPro" id="IPR001611">
    <property type="entry name" value="Leu-rich_rpt"/>
</dbReference>
<accession>A0A9Q0CD56</accession>
<evidence type="ECO:0000256" key="2">
    <source>
        <dbReference type="ARBA" id="ARBA00022614"/>
    </source>
</evidence>
<feature type="chain" id="PRO_5040197763" description="Leucine-rich repeat-containing N-terminal plant-type domain-containing protein" evidence="10">
    <location>
        <begin position="21"/>
        <end position="235"/>
    </location>
</feature>
<dbReference type="SUPFAM" id="SSF52058">
    <property type="entry name" value="L domain-like"/>
    <property type="match status" value="1"/>
</dbReference>
<name>A0A9Q0CD56_9POAL</name>
<evidence type="ECO:0000256" key="9">
    <source>
        <dbReference type="SAM" id="Phobius"/>
    </source>
</evidence>
<proteinExistence type="predicted"/>
<dbReference type="GO" id="GO:0016020">
    <property type="term" value="C:membrane"/>
    <property type="evidence" value="ECO:0007669"/>
    <property type="project" value="UniProtKB-SubCell"/>
</dbReference>
<comment type="subcellular location">
    <subcellularLocation>
        <location evidence="1">Membrane</location>
        <topology evidence="1">Single-pass type I membrane protein</topology>
    </subcellularLocation>
</comment>